<dbReference type="SUPFAM" id="SSF52058">
    <property type="entry name" value="L domain-like"/>
    <property type="match status" value="1"/>
</dbReference>
<dbReference type="RefSeq" id="WP_006800033.1">
    <property type="nucleotide sequence ID" value="NZ_GL891984.1"/>
</dbReference>
<comment type="caution">
    <text evidence="3">The sequence shown here is derived from an EMBL/GenBank/DDBJ whole genome shotgun (WGS) entry which is preliminary data.</text>
</comment>
<name>F5IZI5_9BACT</name>
<accession>F5IZI5</accession>
<evidence type="ECO:0000256" key="1">
    <source>
        <dbReference type="ARBA" id="ARBA00022614"/>
    </source>
</evidence>
<proteinExistence type="predicted"/>
<dbReference type="InterPro" id="IPR032675">
    <property type="entry name" value="LRR_dom_sf"/>
</dbReference>
<dbReference type="eggNOG" id="ENOG5030NZ2">
    <property type="taxonomic scope" value="Bacteria"/>
</dbReference>
<dbReference type="Proteomes" id="UP000004913">
    <property type="component" value="Unassembled WGS sequence"/>
</dbReference>
<sequence length="561" mass="62442">MHKFRLLILLVSLTCFWSCDDVTEYDLSFGISGVVIPEYEDGIQGTEVTIEGRGFQSGDRLHLRPLLKPLDNSFDIDVEIKEVTSSHLKFLFPLNAQESGYSLVLIRGDKEISLGSMQQWLPKGWVADVNLRNSLKVIGPQLFDAQDSLKLSVAADFEFEGGTLNVSGKGITNLSGLENFPKLKTLWATDNNLGNIELIGMNGIVSIFAWSSNITSMNIQSKTLQTLYMGNNPLTELDLSKCPALLSIVLDNIKFRKLDISSCMCFGSFDNFKFDFDTSQECQLLVSNIWFWHMDMFNRSTSVRTAGLSGVKVTTIGLDREVVFDKINWGNTGTAAMPDANLRTIMKGYCPQAFSGNDIIISEARNAKLPTNLANKLDISNKNITSLDGLKYFDDVWHLICDNNNISEIDMAGWFNLTTISAKNAGLTSFVTKDQPWLRDIDLSNNTALTHIDMRGISLLSNYDIRFIATGCPIEYLDIRNGYAWSTWGQSGDKLAFDFTTNTSKSRILKVETADNGGWSSTWNSGVNPVQKAIEAGVRVEYYNWTNAATGNYGELLKTVN</sequence>
<evidence type="ECO:0000313" key="4">
    <source>
        <dbReference type="Proteomes" id="UP000004913"/>
    </source>
</evidence>
<dbReference type="PANTHER" id="PTHR46652">
    <property type="entry name" value="LEUCINE-RICH REPEAT AND IQ DOMAIN-CONTAINING PROTEIN 1-RELATED"/>
    <property type="match status" value="1"/>
</dbReference>
<reference evidence="3 4" key="1">
    <citation type="submission" date="2011-04" db="EMBL/GenBank/DDBJ databases">
        <title>The Genome Sequence of Dysgonomonas gadei ATCC BAA-286.</title>
        <authorList>
            <consortium name="The Broad Institute Genome Sequencing Platform"/>
            <person name="Earl A."/>
            <person name="Ward D."/>
            <person name="Feldgarden M."/>
            <person name="Gevers D."/>
            <person name="Pudlo N."/>
            <person name="Martens E."/>
            <person name="Allen-Vercoe E."/>
            <person name="Young S.K."/>
            <person name="Zeng Q."/>
            <person name="Gargeya S."/>
            <person name="Fitzgerald M."/>
            <person name="Haas B."/>
            <person name="Abouelleil A."/>
            <person name="Alvarado L."/>
            <person name="Arachchi H.M."/>
            <person name="Berlin A."/>
            <person name="Brown A."/>
            <person name="Chapman S.B."/>
            <person name="Chen Z."/>
            <person name="Dunbar C."/>
            <person name="Freedman E."/>
            <person name="Gearin G."/>
            <person name="Gellesch M."/>
            <person name="Goldberg J."/>
            <person name="Griggs A."/>
            <person name="Gujja S."/>
            <person name="Heiman D."/>
            <person name="Howarth C."/>
            <person name="Larson L."/>
            <person name="Lui A."/>
            <person name="MacDonald P.J.P."/>
            <person name="Mehta T."/>
            <person name="Montmayeur A."/>
            <person name="Murphy C."/>
            <person name="Neiman D."/>
            <person name="Pearson M."/>
            <person name="Priest M."/>
            <person name="Roberts A."/>
            <person name="Saif S."/>
            <person name="Shea T."/>
            <person name="Shenoy N."/>
            <person name="Sisk P."/>
            <person name="Stolte C."/>
            <person name="Sykes S."/>
            <person name="Yandava C."/>
            <person name="Wortman J."/>
            <person name="Nusbaum C."/>
            <person name="Birren B."/>
        </authorList>
    </citation>
    <scope>NUCLEOTIDE SEQUENCE [LARGE SCALE GENOMIC DNA]</scope>
    <source>
        <strain evidence="3 4">ATCC BAA-286</strain>
    </source>
</reference>
<evidence type="ECO:0000313" key="3">
    <source>
        <dbReference type="EMBL" id="EGK01310.1"/>
    </source>
</evidence>
<dbReference type="HOGENOM" id="CLU_485506_0_0_10"/>
<protein>
    <recommendedName>
        <fullName evidence="5">IPT/TIG domain-containing protein</fullName>
    </recommendedName>
</protein>
<dbReference type="PANTHER" id="PTHR46652:SF8">
    <property type="entry name" value="LEUCINE RICH REPEAT CONTAINING 23"/>
    <property type="match status" value="1"/>
</dbReference>
<evidence type="ECO:0000256" key="2">
    <source>
        <dbReference type="ARBA" id="ARBA00022737"/>
    </source>
</evidence>
<organism evidence="3 4">
    <name type="scientific">Dysgonomonas gadei ATCC BAA-286</name>
    <dbReference type="NCBI Taxonomy" id="742766"/>
    <lineage>
        <taxon>Bacteria</taxon>
        <taxon>Pseudomonadati</taxon>
        <taxon>Bacteroidota</taxon>
        <taxon>Bacteroidia</taxon>
        <taxon>Bacteroidales</taxon>
        <taxon>Dysgonomonadaceae</taxon>
        <taxon>Dysgonomonas</taxon>
    </lineage>
</organism>
<keyword evidence="1" id="KW-0433">Leucine-rich repeat</keyword>
<dbReference type="Gene3D" id="3.80.10.10">
    <property type="entry name" value="Ribonuclease Inhibitor"/>
    <property type="match status" value="2"/>
</dbReference>
<keyword evidence="2" id="KW-0677">Repeat</keyword>
<gene>
    <name evidence="3" type="ORF">HMPREF9455_02502</name>
</gene>
<dbReference type="OrthoDB" id="3179827at2"/>
<evidence type="ECO:0008006" key="5">
    <source>
        <dbReference type="Google" id="ProtNLM"/>
    </source>
</evidence>
<dbReference type="AlphaFoldDB" id="F5IZI5"/>
<dbReference type="EMBL" id="ADLV01000029">
    <property type="protein sequence ID" value="EGK01310.1"/>
    <property type="molecule type" value="Genomic_DNA"/>
</dbReference>
<keyword evidence="4" id="KW-1185">Reference proteome</keyword>
<dbReference type="Gene3D" id="2.60.40.3920">
    <property type="match status" value="1"/>
</dbReference>
<dbReference type="STRING" id="742766.HMPREF9455_02502"/>
<dbReference type="InterPro" id="IPR050836">
    <property type="entry name" value="SDS22/Internalin_LRR"/>
</dbReference>